<gene>
    <name evidence="1" type="ORF">VNE69_06217</name>
</gene>
<evidence type="ECO:0000313" key="2">
    <source>
        <dbReference type="Proteomes" id="UP001334084"/>
    </source>
</evidence>
<dbReference type="RefSeq" id="XP_065330049.1">
    <property type="nucleotide sequence ID" value="XM_065473977.1"/>
</dbReference>
<reference evidence="1" key="1">
    <citation type="journal article" date="2024" name="BMC Genomics">
        <title>Functional annotation of a divergent genome using sequence and structure-based similarity.</title>
        <authorList>
            <person name="Svedberg D."/>
            <person name="Winiger R.R."/>
            <person name="Berg A."/>
            <person name="Sharma H."/>
            <person name="Tellgren-Roth C."/>
            <person name="Debrunner-Vossbrinck B.A."/>
            <person name="Vossbrinck C.R."/>
            <person name="Barandun J."/>
        </authorList>
    </citation>
    <scope>NUCLEOTIDE SEQUENCE</scope>
    <source>
        <strain evidence="1">Illinois isolate</strain>
    </source>
</reference>
<evidence type="ECO:0000313" key="1">
    <source>
        <dbReference type="EMBL" id="WUR03904.1"/>
    </source>
</evidence>
<dbReference type="EMBL" id="CP142731">
    <property type="protein sequence ID" value="WUR03904.1"/>
    <property type="molecule type" value="Genomic_DNA"/>
</dbReference>
<sequence length="217" mass="25982">MHDYVDYNENFIYKVKEYNEHEIFGPKDLKNEIIINKKTQNDIFLQDETQSNCDDPVKNLDLETSDLKKIHWFEEDIDQLQESNTANDRPIETSERKLLKELKNEIEKFRKERIFNLVTEKGPRNKNIVNKKTKGLIKKKNCDILEFKKDFIYNLKNKELKKLRKLILHAYIPADVKIVLLEIIEVFKSFIGGYKNRKNLLTKKKNKQDKHGTYDTF</sequence>
<keyword evidence="2" id="KW-1185">Reference proteome</keyword>
<dbReference type="AlphaFoldDB" id="A0AAX4JD15"/>
<dbReference type="Proteomes" id="UP001334084">
    <property type="component" value="Chromosome 6"/>
</dbReference>
<organism evidence="1 2">
    <name type="scientific">Vairimorpha necatrix</name>
    <dbReference type="NCBI Taxonomy" id="6039"/>
    <lineage>
        <taxon>Eukaryota</taxon>
        <taxon>Fungi</taxon>
        <taxon>Fungi incertae sedis</taxon>
        <taxon>Microsporidia</taxon>
        <taxon>Nosematidae</taxon>
        <taxon>Vairimorpha</taxon>
    </lineage>
</organism>
<proteinExistence type="predicted"/>
<dbReference type="KEGG" id="vnx:VNE69_06217"/>
<dbReference type="GeneID" id="90541714"/>
<protein>
    <submittedName>
        <fullName evidence="1">Uncharacterized protein</fullName>
    </submittedName>
</protein>
<accession>A0AAX4JD15</accession>
<name>A0AAX4JD15_9MICR</name>